<organism evidence="7 8">
    <name type="scientific">Penicillium angulare</name>
    <dbReference type="NCBI Taxonomy" id="116970"/>
    <lineage>
        <taxon>Eukaryota</taxon>
        <taxon>Fungi</taxon>
        <taxon>Dikarya</taxon>
        <taxon>Ascomycota</taxon>
        <taxon>Pezizomycotina</taxon>
        <taxon>Eurotiomycetes</taxon>
        <taxon>Eurotiomycetidae</taxon>
        <taxon>Eurotiales</taxon>
        <taxon>Aspergillaceae</taxon>
        <taxon>Penicillium</taxon>
    </lineage>
</organism>
<dbReference type="GO" id="GO:0004364">
    <property type="term" value="F:glutathione transferase activity"/>
    <property type="evidence" value="ECO:0007669"/>
    <property type="project" value="UniProtKB-UniRule"/>
</dbReference>
<accession>A0A9W9FYY0</accession>
<evidence type="ECO:0000256" key="3">
    <source>
        <dbReference type="ARBA" id="ARBA00047960"/>
    </source>
</evidence>
<dbReference type="GO" id="GO:0004602">
    <property type="term" value="F:glutathione peroxidase activity"/>
    <property type="evidence" value="ECO:0007669"/>
    <property type="project" value="TreeGrafter"/>
</dbReference>
<sequence>MAVPKITLYIDIVSPFAYIAFHILRNSPTFAKCNVNYVPIFLGGLMNACNNTPPINVKNKDKWIGKERLRWAKQFSVPIDEQMPEGFPVKTLGVQRALCALSQKAPEKLPSVMEALFQSMWVDINSRIGEPEGFTPVLESVLGKGATQEILQATNQPDIKALLTSNTEHAFKIGAFGLPWFECTDANGNTEGFWGVDHLGQVANFLKLDRGVDTGFKSLL</sequence>
<feature type="domain" description="DSBA-like thioredoxin" evidence="6">
    <location>
        <begin position="6"/>
        <end position="206"/>
    </location>
</feature>
<evidence type="ECO:0000259" key="6">
    <source>
        <dbReference type="Pfam" id="PF01323"/>
    </source>
</evidence>
<evidence type="ECO:0000256" key="5">
    <source>
        <dbReference type="PIRSR" id="PIRSR006386-1"/>
    </source>
</evidence>
<dbReference type="AlphaFoldDB" id="A0A9W9FYY0"/>
<keyword evidence="2 4" id="KW-0808">Transferase</keyword>
<dbReference type="FunFam" id="3.40.30.10:FF:000096">
    <property type="entry name" value="Glutathione S-transferase kappa"/>
    <property type="match status" value="1"/>
</dbReference>
<dbReference type="Gene3D" id="3.40.30.10">
    <property type="entry name" value="Glutaredoxin"/>
    <property type="match status" value="1"/>
</dbReference>
<feature type="active site" description="Nucleophile" evidence="5">
    <location>
        <position position="14"/>
    </location>
</feature>
<keyword evidence="8" id="KW-1185">Reference proteome</keyword>
<dbReference type="Proteomes" id="UP001149165">
    <property type="component" value="Unassembled WGS sequence"/>
</dbReference>
<gene>
    <name evidence="7" type="ORF">N7456_005662</name>
</gene>
<dbReference type="PIRSF" id="PIRSF006386">
    <property type="entry name" value="HCCAis_GSTk"/>
    <property type="match status" value="1"/>
</dbReference>
<protein>
    <recommendedName>
        <fullName evidence="4">Glutathione S-transferase kappa</fullName>
        <ecNumber evidence="4">2.5.1.18</ecNumber>
    </recommendedName>
</protein>
<dbReference type="GO" id="GO:0005739">
    <property type="term" value="C:mitochondrion"/>
    <property type="evidence" value="ECO:0007669"/>
    <property type="project" value="TreeGrafter"/>
</dbReference>
<reference evidence="7" key="1">
    <citation type="submission" date="2022-11" db="EMBL/GenBank/DDBJ databases">
        <authorList>
            <person name="Petersen C."/>
        </authorList>
    </citation>
    <scope>NUCLEOTIDE SEQUENCE</scope>
    <source>
        <strain evidence="7">IBT 30069</strain>
    </source>
</reference>
<dbReference type="InterPro" id="IPR001853">
    <property type="entry name" value="DSBA-like_thioredoxin_dom"/>
</dbReference>
<reference evidence="7" key="2">
    <citation type="journal article" date="2023" name="IMA Fungus">
        <title>Comparative genomic study of the Penicillium genus elucidates a diverse pangenome and 15 lateral gene transfer events.</title>
        <authorList>
            <person name="Petersen C."/>
            <person name="Sorensen T."/>
            <person name="Nielsen M.R."/>
            <person name="Sondergaard T.E."/>
            <person name="Sorensen J.L."/>
            <person name="Fitzpatrick D.A."/>
            <person name="Frisvad J.C."/>
            <person name="Nielsen K.L."/>
        </authorList>
    </citation>
    <scope>NUCLEOTIDE SEQUENCE</scope>
    <source>
        <strain evidence="7">IBT 30069</strain>
    </source>
</reference>
<evidence type="ECO:0000313" key="7">
    <source>
        <dbReference type="EMBL" id="KAJ5108987.1"/>
    </source>
</evidence>
<dbReference type="GO" id="GO:0006749">
    <property type="term" value="P:glutathione metabolic process"/>
    <property type="evidence" value="ECO:0007669"/>
    <property type="project" value="TreeGrafter"/>
</dbReference>
<evidence type="ECO:0000256" key="2">
    <source>
        <dbReference type="ARBA" id="ARBA00022679"/>
    </source>
</evidence>
<comment type="similarity">
    <text evidence="1 4">Belongs to the GST superfamily. Kappa family.</text>
</comment>
<dbReference type="PANTHER" id="PTHR42943">
    <property type="entry name" value="GLUTATHIONE S-TRANSFERASE KAPPA"/>
    <property type="match status" value="1"/>
</dbReference>
<evidence type="ECO:0000313" key="8">
    <source>
        <dbReference type="Proteomes" id="UP001149165"/>
    </source>
</evidence>
<dbReference type="EC" id="2.5.1.18" evidence="4"/>
<dbReference type="GO" id="GO:0005777">
    <property type="term" value="C:peroxisome"/>
    <property type="evidence" value="ECO:0007669"/>
    <property type="project" value="TreeGrafter"/>
</dbReference>
<name>A0A9W9FYY0_9EURO</name>
<comment type="caution">
    <text evidence="7">The sequence shown here is derived from an EMBL/GenBank/DDBJ whole genome shotgun (WGS) entry which is preliminary data.</text>
</comment>
<dbReference type="InterPro" id="IPR014440">
    <property type="entry name" value="HCCAis_GSTk"/>
</dbReference>
<dbReference type="SUPFAM" id="SSF52833">
    <property type="entry name" value="Thioredoxin-like"/>
    <property type="match status" value="1"/>
</dbReference>
<dbReference type="Pfam" id="PF01323">
    <property type="entry name" value="DSBA"/>
    <property type="match status" value="1"/>
</dbReference>
<evidence type="ECO:0000256" key="1">
    <source>
        <dbReference type="ARBA" id="ARBA00006494"/>
    </source>
</evidence>
<evidence type="ECO:0000256" key="4">
    <source>
        <dbReference type="PIRNR" id="PIRNR006386"/>
    </source>
</evidence>
<comment type="catalytic activity">
    <reaction evidence="3 4">
        <text>RX + glutathione = an S-substituted glutathione + a halide anion + H(+)</text>
        <dbReference type="Rhea" id="RHEA:16437"/>
        <dbReference type="ChEBI" id="CHEBI:15378"/>
        <dbReference type="ChEBI" id="CHEBI:16042"/>
        <dbReference type="ChEBI" id="CHEBI:17792"/>
        <dbReference type="ChEBI" id="CHEBI:57925"/>
        <dbReference type="ChEBI" id="CHEBI:90779"/>
        <dbReference type="EC" id="2.5.1.18"/>
    </reaction>
</comment>
<dbReference type="PANTHER" id="PTHR42943:SF2">
    <property type="entry name" value="GLUTATHIONE S-TRANSFERASE KAPPA 1"/>
    <property type="match status" value="1"/>
</dbReference>
<dbReference type="InterPro" id="IPR051924">
    <property type="entry name" value="GST_Kappa/NadH"/>
</dbReference>
<dbReference type="InterPro" id="IPR036249">
    <property type="entry name" value="Thioredoxin-like_sf"/>
</dbReference>
<proteinExistence type="inferred from homology"/>
<dbReference type="OrthoDB" id="4664297at2759"/>
<dbReference type="EMBL" id="JAPQKH010000003">
    <property type="protein sequence ID" value="KAJ5108987.1"/>
    <property type="molecule type" value="Genomic_DNA"/>
</dbReference>